<dbReference type="InterPro" id="IPR019302">
    <property type="entry name" value="CAP12/PCTIR_TIR_dom"/>
</dbReference>
<feature type="domain" description="CD-NTase-associated protein 12/Pycsar effector protein TIR" evidence="1">
    <location>
        <begin position="76"/>
        <end position="120"/>
    </location>
</feature>
<accession>Q2F9V3</accession>
<organism evidence="2">
    <name type="scientific">Vibrio sp. DAT722</name>
    <dbReference type="NCBI Taxonomy" id="344879"/>
    <lineage>
        <taxon>Bacteria</taxon>
        <taxon>Pseudomonadati</taxon>
        <taxon>Pseudomonadota</taxon>
        <taxon>Gammaproteobacteria</taxon>
        <taxon>Vibrionales</taxon>
        <taxon>Vibrionaceae</taxon>
        <taxon>Vibrio</taxon>
    </lineage>
</organism>
<dbReference type="EMBL" id="DQ139261">
    <property type="protein sequence ID" value="ABA55918.1"/>
    <property type="molecule type" value="Genomic_DNA"/>
</dbReference>
<evidence type="ECO:0000259" key="1">
    <source>
        <dbReference type="Pfam" id="PF10137"/>
    </source>
</evidence>
<dbReference type="AlphaFoldDB" id="Q2F9V3"/>
<name>Q2F9V3_9VIBR</name>
<dbReference type="GO" id="GO:0050135">
    <property type="term" value="F:NADP+ nucleosidase activity"/>
    <property type="evidence" value="ECO:0007669"/>
    <property type="project" value="InterPro"/>
</dbReference>
<sequence>MEKVFYSWQSDSPGNTNRNFISTALNSAVDDLKSDKDFSLEPVIDRDTLGVAGSPDISQSIFSKIDNASVFVCDVSIINQGQDKLSPNPNVLIELGYAIGKLGWERIIMIMNTEYGSPTELPFDLRSKRVTTYHVKATDEEKAPARKGLSKTLVAALKLCLLEQQSISATKAESQESKVETLHLDQNLMISLKEVLPANGSIAFIDEQNMAGFAFEKAKLNDLRNFVATWHDAEHEFVNEEIEALKSSLYRKVTQYMSLISTNTFSLRDPKYVSVPAEWEREDSVHFFNVVNELHEAASDIVQLHRELLRAARVTLGV</sequence>
<proteinExistence type="predicted"/>
<reference evidence="2" key="1">
    <citation type="journal article" date="2006" name="BMC Evol. Biol.">
        <title>Recovery and evolutionary analysis of complete integron gene cassette arrays from Vibrio.</title>
        <authorList>
            <person name="Boucher Y."/>
            <person name="Nesbo C.L."/>
            <person name="Joss M.J."/>
            <person name="Robinson A."/>
            <person name="Mabbutt B.C."/>
            <person name="Gillings M.R."/>
            <person name="Doolittle W.F."/>
            <person name="Stokes H.W."/>
        </authorList>
    </citation>
    <scope>NUCLEOTIDE SEQUENCE</scope>
    <source>
        <strain evidence="2">DAT722</strain>
    </source>
</reference>
<evidence type="ECO:0000313" key="2">
    <source>
        <dbReference type="EMBL" id="ABA55918.1"/>
    </source>
</evidence>
<dbReference type="Pfam" id="PF10137">
    <property type="entry name" value="CAP12-PCTIR_TIR"/>
    <property type="match status" value="1"/>
</dbReference>
<protein>
    <recommendedName>
        <fullName evidence="1">CD-NTase-associated protein 12/Pycsar effector protein TIR domain-containing protein</fullName>
    </recommendedName>
</protein>